<keyword evidence="4" id="KW-0880">Kelch repeat</keyword>
<keyword evidence="6" id="KW-0963">Cytoplasm</keyword>
<evidence type="ECO:0000256" key="2">
    <source>
        <dbReference type="ARBA" id="ARBA00004355"/>
    </source>
</evidence>
<dbReference type="Ensembl" id="ENSSRHT00000002815.1">
    <property type="protein sequence ID" value="ENSSRHP00000002711.1"/>
    <property type="gene ID" value="ENSSRHG00000001891.1"/>
</dbReference>
<dbReference type="InterPro" id="IPR011333">
    <property type="entry name" value="SKP1/BTB/POZ_sf"/>
</dbReference>
<dbReference type="InterPro" id="IPR030607">
    <property type="entry name" value="KLHL40_BTB/POZ_dom"/>
</dbReference>
<gene>
    <name evidence="10" type="primary">LOC107722643</name>
</gene>
<dbReference type="Pfam" id="PF00651">
    <property type="entry name" value="BTB"/>
    <property type="match status" value="1"/>
</dbReference>
<evidence type="ECO:0000259" key="9">
    <source>
        <dbReference type="PROSITE" id="PS50097"/>
    </source>
</evidence>
<reference evidence="10" key="1">
    <citation type="submission" date="2025-08" db="UniProtKB">
        <authorList>
            <consortium name="Ensembl"/>
        </authorList>
    </citation>
    <scope>IDENTIFICATION</scope>
</reference>
<protein>
    <submittedName>
        <fullName evidence="10">Kelch-like protein 40a</fullName>
    </submittedName>
</protein>
<evidence type="ECO:0000256" key="7">
    <source>
        <dbReference type="ARBA" id="ARBA00022737"/>
    </source>
</evidence>
<sequence length="576" mass="65435">MASLSVDPVTEPRMYQQTLLQDGLCDLLDANKFVDCVLKIKDKEFPCHRLVLAASSPYFKAMFLSDLEESKKREIVLKDIEPGVMEMILRYIYTSDINLTEHNVQDIFMAANMYQIPSIFSVCVSYLQQKLVLGNCLAIFRLGLLLDCPRLAMEARDFICDRYALIIRDQDFHQLGPSELAAIITCDSLNVEREELVFESLMDWVEFDTGERLKDLPQLLHCVRFRLIPTSYFKEKVEGHRLIRTNQELKKELQIVKDAQKGVLHRVKRVKKEGETAYSEDEDEEGMLPGILNDNPRFGMFQSDLLLMISDTGTVAYDVDANECFVASSSTEIPKNHCSLVTKENQIFVAGGLMYNEENKEQPFSSYFLQVTHGQVLLMLLNITAVKALNLMSFKWGESDPLPYAVYGHGIVSHKGLVYVIGGKTESKKCLRRVCVYDPSKFEWKDLAPMKTARSLFGTAVHKNKIYVVTGVTDNGLTSSVEVYDIASNSWSEFVEFPQERSSLNLNELGGCLYAVGGFAMMPNETTEKLEPTEMNDIWRFEEEENCWNGILREIRYAAGATVVGVSLNTLRLTKM</sequence>
<evidence type="ECO:0000256" key="6">
    <source>
        <dbReference type="ARBA" id="ARBA00022490"/>
    </source>
</evidence>
<evidence type="ECO:0000256" key="3">
    <source>
        <dbReference type="ARBA" id="ARBA00006907"/>
    </source>
</evidence>
<feature type="domain" description="BTB" evidence="9">
    <location>
        <begin position="34"/>
        <end position="101"/>
    </location>
</feature>
<dbReference type="SMART" id="SM00225">
    <property type="entry name" value="BTB"/>
    <property type="match status" value="1"/>
</dbReference>
<dbReference type="InterPro" id="IPR011705">
    <property type="entry name" value="BACK"/>
</dbReference>
<dbReference type="Gene3D" id="3.30.710.10">
    <property type="entry name" value="Potassium Channel Kv1.1, Chain A"/>
    <property type="match status" value="1"/>
</dbReference>
<accession>A0A673FTG0</accession>
<organism evidence="10 11">
    <name type="scientific">Sinocyclocheilus rhinocerous</name>
    <dbReference type="NCBI Taxonomy" id="307959"/>
    <lineage>
        <taxon>Eukaryota</taxon>
        <taxon>Metazoa</taxon>
        <taxon>Chordata</taxon>
        <taxon>Craniata</taxon>
        <taxon>Vertebrata</taxon>
        <taxon>Euteleostomi</taxon>
        <taxon>Actinopterygii</taxon>
        <taxon>Neopterygii</taxon>
        <taxon>Teleostei</taxon>
        <taxon>Ostariophysi</taxon>
        <taxon>Cypriniformes</taxon>
        <taxon>Cyprinidae</taxon>
        <taxon>Cyprininae</taxon>
        <taxon>Sinocyclocheilus</taxon>
    </lineage>
</organism>
<proteinExistence type="inferred from homology"/>
<dbReference type="GO" id="GO:0048741">
    <property type="term" value="P:skeletal muscle fiber development"/>
    <property type="evidence" value="ECO:0007669"/>
    <property type="project" value="UniProtKB-ARBA"/>
</dbReference>
<dbReference type="SMART" id="SM00612">
    <property type="entry name" value="Kelch"/>
    <property type="match status" value="2"/>
</dbReference>
<evidence type="ECO:0000256" key="5">
    <source>
        <dbReference type="ARBA" id="ARBA00022473"/>
    </source>
</evidence>
<keyword evidence="5" id="KW-0217">Developmental protein</keyword>
<dbReference type="InterPro" id="IPR000210">
    <property type="entry name" value="BTB/POZ_dom"/>
</dbReference>
<evidence type="ECO:0000313" key="11">
    <source>
        <dbReference type="Proteomes" id="UP000472270"/>
    </source>
</evidence>
<reference evidence="10" key="2">
    <citation type="submission" date="2025-09" db="UniProtKB">
        <authorList>
            <consortium name="Ensembl"/>
        </authorList>
    </citation>
    <scope>IDENTIFICATION</scope>
</reference>
<dbReference type="GO" id="GO:0031672">
    <property type="term" value="C:A band"/>
    <property type="evidence" value="ECO:0007669"/>
    <property type="project" value="UniProtKB-SubCell"/>
</dbReference>
<dbReference type="CDD" id="cd18516">
    <property type="entry name" value="BACK_KLHL40_KBTBD5"/>
    <property type="match status" value="1"/>
</dbReference>
<dbReference type="FunFam" id="3.30.710.10:FF:000006">
    <property type="entry name" value="Kelch repeat and BTB domain-containing 6"/>
    <property type="match status" value="1"/>
</dbReference>
<evidence type="ECO:0000256" key="8">
    <source>
        <dbReference type="ARBA" id="ARBA00022786"/>
    </source>
</evidence>
<name>A0A673FTG0_9TELE</name>
<dbReference type="SMART" id="SM00875">
    <property type="entry name" value="BACK"/>
    <property type="match status" value="1"/>
</dbReference>
<comment type="similarity">
    <text evidence="3">Belongs to the KLHL40 family.</text>
</comment>
<evidence type="ECO:0000256" key="4">
    <source>
        <dbReference type="ARBA" id="ARBA00022441"/>
    </source>
</evidence>
<evidence type="ECO:0000313" key="10">
    <source>
        <dbReference type="Ensembl" id="ENSSRHP00000002711.1"/>
    </source>
</evidence>
<dbReference type="PROSITE" id="PS50097">
    <property type="entry name" value="BTB"/>
    <property type="match status" value="1"/>
</dbReference>
<dbReference type="SUPFAM" id="SSF117281">
    <property type="entry name" value="Kelch motif"/>
    <property type="match status" value="1"/>
</dbReference>
<dbReference type="PANTHER" id="PTHR24412">
    <property type="entry name" value="KELCH PROTEIN"/>
    <property type="match status" value="1"/>
</dbReference>
<dbReference type="Pfam" id="PF24681">
    <property type="entry name" value="Kelch_KLHDC2_KLHL20_DRC7"/>
    <property type="match status" value="1"/>
</dbReference>
<dbReference type="InterPro" id="IPR017096">
    <property type="entry name" value="BTB-kelch_protein"/>
</dbReference>
<evidence type="ECO:0000256" key="1">
    <source>
        <dbReference type="ARBA" id="ARBA00004161"/>
    </source>
</evidence>
<dbReference type="PIRSF" id="PIRSF037037">
    <property type="entry name" value="Kelch-like_protein_gigaxonin"/>
    <property type="match status" value="1"/>
</dbReference>
<dbReference type="Pfam" id="PF07707">
    <property type="entry name" value="BACK"/>
    <property type="match status" value="1"/>
</dbReference>
<dbReference type="InterPro" id="IPR006652">
    <property type="entry name" value="Kelch_1"/>
</dbReference>
<keyword evidence="7" id="KW-0677">Repeat</keyword>
<dbReference type="Gene3D" id="1.25.40.420">
    <property type="match status" value="1"/>
</dbReference>
<dbReference type="InterPro" id="IPR015915">
    <property type="entry name" value="Kelch-typ_b-propeller"/>
</dbReference>
<dbReference type="FunFam" id="1.25.40.420:FF:000001">
    <property type="entry name" value="Kelch-like family member 12"/>
    <property type="match status" value="1"/>
</dbReference>
<comment type="subcellular location">
    <subcellularLocation>
        <location evidence="1">Cytoplasm</location>
        <location evidence="1">Myofibril</location>
        <location evidence="1">Sarcomere</location>
        <location evidence="1">A band</location>
    </subcellularLocation>
    <subcellularLocation>
        <location evidence="2">Cytoplasm</location>
        <location evidence="2">Myofibril</location>
        <location evidence="2">Sarcomere</location>
        <location evidence="2">I band</location>
    </subcellularLocation>
</comment>
<dbReference type="Proteomes" id="UP000472270">
    <property type="component" value="Unassembled WGS sequence"/>
</dbReference>
<dbReference type="CDD" id="cd18340">
    <property type="entry name" value="BTB_POZ_KLHL40_KBTBD5"/>
    <property type="match status" value="1"/>
</dbReference>
<keyword evidence="8" id="KW-0833">Ubl conjugation pathway</keyword>
<dbReference type="GO" id="GO:0031674">
    <property type="term" value="C:I band"/>
    <property type="evidence" value="ECO:0007669"/>
    <property type="project" value="UniProtKB-SubCell"/>
</dbReference>
<dbReference type="SUPFAM" id="SSF54695">
    <property type="entry name" value="POZ domain"/>
    <property type="match status" value="1"/>
</dbReference>
<keyword evidence="11" id="KW-1185">Reference proteome</keyword>
<dbReference type="AlphaFoldDB" id="A0A673FTG0"/>
<dbReference type="Gene3D" id="2.120.10.80">
    <property type="entry name" value="Kelch-type beta propeller"/>
    <property type="match status" value="1"/>
</dbReference>
<dbReference type="PANTHER" id="PTHR24412:SF22">
    <property type="entry name" value="KELCH-LIKE PROTEIN 40"/>
    <property type="match status" value="1"/>
</dbReference>